<comment type="caution">
    <text evidence="3">The sequence shown here is derived from an EMBL/GenBank/DDBJ whole genome shotgun (WGS) entry which is preliminary data.</text>
</comment>
<dbReference type="PANTHER" id="PTHR37992">
    <property type="entry name" value="EXPRESSED PROTEIN"/>
    <property type="match status" value="1"/>
</dbReference>
<dbReference type="InterPro" id="IPR013920">
    <property type="entry name" value="DUF1774_fun"/>
</dbReference>
<feature type="transmembrane region" description="Helical" evidence="2">
    <location>
        <begin position="167"/>
        <end position="189"/>
    </location>
</feature>
<dbReference type="AlphaFoldDB" id="A0A8H5AYJ0"/>
<dbReference type="Proteomes" id="UP000541558">
    <property type="component" value="Unassembled WGS sequence"/>
</dbReference>
<dbReference type="EMBL" id="JAACJK010000224">
    <property type="protein sequence ID" value="KAF5313354.1"/>
    <property type="molecule type" value="Genomic_DNA"/>
</dbReference>
<feature type="transmembrane region" description="Helical" evidence="2">
    <location>
        <begin position="230"/>
        <end position="247"/>
    </location>
</feature>
<keyword evidence="2" id="KW-0812">Transmembrane</keyword>
<gene>
    <name evidence="3" type="ORF">D9611_008478</name>
</gene>
<dbReference type="PANTHER" id="PTHR37992:SF1">
    <property type="entry name" value="DUF1774-DOMAIN-CONTAINING PROTEIN"/>
    <property type="match status" value="1"/>
</dbReference>
<name>A0A8H5AYJ0_9AGAR</name>
<accession>A0A8H5AYJ0</accession>
<evidence type="ECO:0000313" key="4">
    <source>
        <dbReference type="Proteomes" id="UP000541558"/>
    </source>
</evidence>
<reference evidence="3 4" key="1">
    <citation type="journal article" date="2020" name="ISME J.">
        <title>Uncovering the hidden diversity of litter-decomposition mechanisms in mushroom-forming fungi.</title>
        <authorList>
            <person name="Floudas D."/>
            <person name="Bentzer J."/>
            <person name="Ahren D."/>
            <person name="Johansson T."/>
            <person name="Persson P."/>
            <person name="Tunlid A."/>
        </authorList>
    </citation>
    <scope>NUCLEOTIDE SEQUENCE [LARGE SCALE GENOMIC DNA]</scope>
    <source>
        <strain evidence="3 4">CBS 175.51</strain>
    </source>
</reference>
<feature type="region of interest" description="Disordered" evidence="1">
    <location>
        <begin position="296"/>
        <end position="317"/>
    </location>
</feature>
<evidence type="ECO:0000256" key="2">
    <source>
        <dbReference type="SAM" id="Phobius"/>
    </source>
</evidence>
<feature type="transmembrane region" description="Helical" evidence="2">
    <location>
        <begin position="204"/>
        <end position="225"/>
    </location>
</feature>
<keyword evidence="2" id="KW-1133">Transmembrane helix</keyword>
<keyword evidence="4" id="KW-1185">Reference proteome</keyword>
<evidence type="ECO:0000256" key="1">
    <source>
        <dbReference type="SAM" id="MobiDB-lite"/>
    </source>
</evidence>
<proteinExistence type="predicted"/>
<dbReference type="OrthoDB" id="3342455at2759"/>
<sequence>MDSLPIDTSHPAVRDYLSLVRLQVLTPLSLLINIAAVSTCAFLVNPSIGGIAKLHPTSITPRPSVIAAYVGAIYLGQIGYCLMLVMASKPETKRALVKGVGFSLVLANLVMALWAISWVLQWWLASTILQGILLLLLFYSNLALLIYHPPASERPLDTALIHAPMRFFFILPFSILFSLCLFVTLGLTYVPKPGEGPPRDYSKWHAWTGFGVVFGTNLVGMLVILLRRDIVWAAAATWICVSIWSLRPKPAPVYITVIVFTILHPLSLIVSFVYDRFVKGRRQAVLLAGEEPALYNHPRAPPGPNGPPREIDEETWG</sequence>
<feature type="transmembrane region" description="Helical" evidence="2">
    <location>
        <begin position="95"/>
        <end position="116"/>
    </location>
</feature>
<evidence type="ECO:0000313" key="3">
    <source>
        <dbReference type="EMBL" id="KAF5313354.1"/>
    </source>
</evidence>
<feature type="transmembrane region" description="Helical" evidence="2">
    <location>
        <begin position="253"/>
        <end position="274"/>
    </location>
</feature>
<protein>
    <submittedName>
        <fullName evidence="3">Uncharacterized protein</fullName>
    </submittedName>
</protein>
<feature type="transmembrane region" description="Helical" evidence="2">
    <location>
        <begin position="122"/>
        <end position="147"/>
    </location>
</feature>
<organism evidence="3 4">
    <name type="scientific">Ephemerocybe angulata</name>
    <dbReference type="NCBI Taxonomy" id="980116"/>
    <lineage>
        <taxon>Eukaryota</taxon>
        <taxon>Fungi</taxon>
        <taxon>Dikarya</taxon>
        <taxon>Basidiomycota</taxon>
        <taxon>Agaricomycotina</taxon>
        <taxon>Agaricomycetes</taxon>
        <taxon>Agaricomycetidae</taxon>
        <taxon>Agaricales</taxon>
        <taxon>Agaricineae</taxon>
        <taxon>Psathyrellaceae</taxon>
        <taxon>Ephemerocybe</taxon>
    </lineage>
</organism>
<feature type="transmembrane region" description="Helical" evidence="2">
    <location>
        <begin position="64"/>
        <end position="83"/>
    </location>
</feature>
<keyword evidence="2" id="KW-0472">Membrane</keyword>
<feature type="transmembrane region" description="Helical" evidence="2">
    <location>
        <begin position="24"/>
        <end position="44"/>
    </location>
</feature>